<comment type="caution">
    <text evidence="5">The sequence shown here is derived from an EMBL/GenBank/DDBJ whole genome shotgun (WGS) entry which is preliminary data.</text>
</comment>
<dbReference type="SMART" id="SM00360">
    <property type="entry name" value="RRM"/>
    <property type="match status" value="1"/>
</dbReference>
<feature type="compositionally biased region" description="Basic and acidic residues" evidence="3">
    <location>
        <begin position="92"/>
        <end position="112"/>
    </location>
</feature>
<proteinExistence type="predicted"/>
<accession>A0A9N8E0T1</accession>
<evidence type="ECO:0000313" key="6">
    <source>
        <dbReference type="Proteomes" id="UP001153069"/>
    </source>
</evidence>
<feature type="region of interest" description="Disordered" evidence="3">
    <location>
        <begin position="92"/>
        <end position="125"/>
    </location>
</feature>
<dbReference type="InterPro" id="IPR000504">
    <property type="entry name" value="RRM_dom"/>
</dbReference>
<dbReference type="CDD" id="cd12408">
    <property type="entry name" value="RRM_eIF3G_like"/>
    <property type="match status" value="1"/>
</dbReference>
<keyword evidence="6" id="KW-1185">Reference proteome</keyword>
<dbReference type="PANTHER" id="PTHR10352">
    <property type="entry name" value="EUKARYOTIC TRANSLATION INITIATION FACTOR 3 SUBUNIT G"/>
    <property type="match status" value="1"/>
</dbReference>
<reference evidence="5" key="1">
    <citation type="submission" date="2020-06" db="EMBL/GenBank/DDBJ databases">
        <authorList>
            <consortium name="Plant Systems Biology data submission"/>
        </authorList>
    </citation>
    <scope>NUCLEOTIDE SEQUENCE</scope>
    <source>
        <strain evidence="5">D6</strain>
    </source>
</reference>
<gene>
    <name evidence="5" type="ORF">SEMRO_506_G156330.1</name>
</gene>
<evidence type="ECO:0000256" key="2">
    <source>
        <dbReference type="PROSITE-ProRule" id="PRU00176"/>
    </source>
</evidence>
<dbReference type="EMBL" id="CAICTM010000505">
    <property type="protein sequence ID" value="CAB9511845.1"/>
    <property type="molecule type" value="Genomic_DNA"/>
</dbReference>
<dbReference type="GO" id="GO:0003723">
    <property type="term" value="F:RNA binding"/>
    <property type="evidence" value="ECO:0007669"/>
    <property type="project" value="UniProtKB-UniRule"/>
</dbReference>
<evidence type="ECO:0000313" key="5">
    <source>
        <dbReference type="EMBL" id="CAB9511845.1"/>
    </source>
</evidence>
<dbReference type="InterPro" id="IPR012677">
    <property type="entry name" value="Nucleotide-bd_a/b_plait_sf"/>
</dbReference>
<dbReference type="AlphaFoldDB" id="A0A9N8E0T1"/>
<keyword evidence="1 2" id="KW-0694">RNA-binding</keyword>
<name>A0A9N8E0T1_9STRA</name>
<feature type="domain" description="RRM" evidence="4">
    <location>
        <begin position="156"/>
        <end position="234"/>
    </location>
</feature>
<evidence type="ECO:0000256" key="3">
    <source>
        <dbReference type="SAM" id="MobiDB-lite"/>
    </source>
</evidence>
<dbReference type="Gene3D" id="3.30.70.330">
    <property type="match status" value="1"/>
</dbReference>
<dbReference type="PROSITE" id="PS50102">
    <property type="entry name" value="RRM"/>
    <property type="match status" value="1"/>
</dbReference>
<dbReference type="OrthoDB" id="1749473at2759"/>
<dbReference type="SUPFAM" id="SSF54928">
    <property type="entry name" value="RNA-binding domain, RBD"/>
    <property type="match status" value="1"/>
</dbReference>
<protein>
    <submittedName>
        <fullName evidence="5">Factor 3 subunit G</fullName>
    </submittedName>
</protein>
<evidence type="ECO:0000259" key="4">
    <source>
        <dbReference type="PROSITE" id="PS50102"/>
    </source>
</evidence>
<sequence>MNREFIKQRKAAIGLEEFEVARPFLASSMLISLNKPSENINEENNCRDGSTIPSNEIAWAPSMSHVNSGGVWDGGATNAKPKVGLLEIQAQEKEAQRQKQKEMERQREEERRKAKHLHLGRHGFSNRWDQQQRFHMHTTPNHHQQPTPRYGQDQNRLIRVVGLSEETTEADLFDLCRQFGRVTRVHVAKDRETGLSRGFAFVTFGNQFEAASALDGLSGMRYNYRIIGADWARQKEPRPIRRTGYGKGLPQTTWR</sequence>
<organism evidence="5 6">
    <name type="scientific">Seminavis robusta</name>
    <dbReference type="NCBI Taxonomy" id="568900"/>
    <lineage>
        <taxon>Eukaryota</taxon>
        <taxon>Sar</taxon>
        <taxon>Stramenopiles</taxon>
        <taxon>Ochrophyta</taxon>
        <taxon>Bacillariophyta</taxon>
        <taxon>Bacillariophyceae</taxon>
        <taxon>Bacillariophycidae</taxon>
        <taxon>Naviculales</taxon>
        <taxon>Naviculaceae</taxon>
        <taxon>Seminavis</taxon>
    </lineage>
</organism>
<dbReference type="Pfam" id="PF00076">
    <property type="entry name" value="RRM_1"/>
    <property type="match status" value="1"/>
</dbReference>
<evidence type="ECO:0000256" key="1">
    <source>
        <dbReference type="ARBA" id="ARBA00022884"/>
    </source>
</evidence>
<dbReference type="Proteomes" id="UP001153069">
    <property type="component" value="Unassembled WGS sequence"/>
</dbReference>
<dbReference type="InterPro" id="IPR035979">
    <property type="entry name" value="RBD_domain_sf"/>
</dbReference>
<dbReference type="InterPro" id="IPR034240">
    <property type="entry name" value="eIF3G_RRM"/>
</dbReference>